<proteinExistence type="predicted"/>
<protein>
    <recommendedName>
        <fullName evidence="3">AbiV family abortive infection protein</fullName>
    </recommendedName>
</protein>
<keyword evidence="2" id="KW-1185">Reference proteome</keyword>
<gene>
    <name evidence="1" type="ORF">GCM10023198_44410</name>
</gene>
<comment type="caution">
    <text evidence="1">The sequence shown here is derived from an EMBL/GenBank/DDBJ whole genome shotgun (WGS) entry which is preliminary data.</text>
</comment>
<evidence type="ECO:0008006" key="3">
    <source>
        <dbReference type="Google" id="ProtNLM"/>
    </source>
</evidence>
<reference evidence="2" key="1">
    <citation type="journal article" date="2019" name="Int. J. Syst. Evol. Microbiol.">
        <title>The Global Catalogue of Microorganisms (GCM) 10K type strain sequencing project: providing services to taxonomists for standard genome sequencing and annotation.</title>
        <authorList>
            <consortium name="The Broad Institute Genomics Platform"/>
            <consortium name="The Broad Institute Genome Sequencing Center for Infectious Disease"/>
            <person name="Wu L."/>
            <person name="Ma J."/>
        </authorList>
    </citation>
    <scope>NUCLEOTIDE SEQUENCE [LARGE SCALE GENOMIC DNA]</scope>
    <source>
        <strain evidence="2">JCM 17975</strain>
    </source>
</reference>
<organism evidence="1 2">
    <name type="scientific">Promicromonospora umidemergens</name>
    <dbReference type="NCBI Taxonomy" id="629679"/>
    <lineage>
        <taxon>Bacteria</taxon>
        <taxon>Bacillati</taxon>
        <taxon>Actinomycetota</taxon>
        <taxon>Actinomycetes</taxon>
        <taxon>Micrococcales</taxon>
        <taxon>Promicromonosporaceae</taxon>
        <taxon>Promicromonospora</taxon>
    </lineage>
</organism>
<accession>A0ABP8XUY7</accession>
<dbReference type="RefSeq" id="WP_253875740.1">
    <property type="nucleotide sequence ID" value="NZ_BAABHM010000022.1"/>
</dbReference>
<sequence>MDHSEGQQHDVRAEILRATVDESNVAARNKFASTILDVLINVTDWIAVDSWIGGGKVEDPHHDMTRDQETLLAFRGVATVACMSVELAEAAVTMAARRRYYAVGAVVRQLIECEYLLTLFCSDLDHARRWGESTPTEIRNSFSPQKMRNLVGKFSNEEYWGHCEVGGHPAPNGARLLEKLDPARQTWPVAGAELAIDLGLHLRRIWSAVDALLIGHHVRYERVRGDQRRRAEEAWVTWRASDPVVEALTATTTST</sequence>
<dbReference type="EMBL" id="BAABHM010000022">
    <property type="protein sequence ID" value="GAA4716028.1"/>
    <property type="molecule type" value="Genomic_DNA"/>
</dbReference>
<dbReference type="Proteomes" id="UP001500843">
    <property type="component" value="Unassembled WGS sequence"/>
</dbReference>
<name>A0ABP8XUY7_9MICO</name>
<evidence type="ECO:0000313" key="2">
    <source>
        <dbReference type="Proteomes" id="UP001500843"/>
    </source>
</evidence>
<evidence type="ECO:0000313" key="1">
    <source>
        <dbReference type="EMBL" id="GAA4716028.1"/>
    </source>
</evidence>